<gene>
    <name evidence="5" type="ORF">JOF56_009280</name>
</gene>
<feature type="region of interest" description="Disordered" evidence="2">
    <location>
        <begin position="31"/>
        <end position="65"/>
    </location>
</feature>
<dbReference type="EMBL" id="JAGINW010000001">
    <property type="protein sequence ID" value="MBP2328895.1"/>
    <property type="molecule type" value="Genomic_DNA"/>
</dbReference>
<dbReference type="NCBIfam" id="TIGR01643">
    <property type="entry name" value="YD_repeat_2x"/>
    <property type="match status" value="3"/>
</dbReference>
<dbReference type="InterPro" id="IPR056823">
    <property type="entry name" value="TEN-like_YD-shell"/>
</dbReference>
<feature type="compositionally biased region" description="Basic and acidic residues" evidence="2">
    <location>
        <begin position="2184"/>
        <end position="2205"/>
    </location>
</feature>
<evidence type="ECO:0000259" key="4">
    <source>
        <dbReference type="SMART" id="SM00306"/>
    </source>
</evidence>
<dbReference type="InterPro" id="IPR003587">
    <property type="entry name" value="Hint_dom_N"/>
</dbReference>
<dbReference type="Pfam" id="PF05593">
    <property type="entry name" value="RHS_repeat"/>
    <property type="match status" value="2"/>
</dbReference>
<dbReference type="SMART" id="SM00306">
    <property type="entry name" value="HintN"/>
    <property type="match status" value="1"/>
</dbReference>
<dbReference type="PANTHER" id="PTHR32305:SF17">
    <property type="entry name" value="TRNA NUCLEASE WAPA"/>
    <property type="match status" value="1"/>
</dbReference>
<name>A0ABS4TY53_9PSEU</name>
<feature type="compositionally biased region" description="Basic and acidic residues" evidence="2">
    <location>
        <begin position="1567"/>
        <end position="1579"/>
    </location>
</feature>
<protein>
    <submittedName>
        <fullName evidence="5">RHS repeat-associated protein</fullName>
    </submittedName>
</protein>
<dbReference type="Proteomes" id="UP001519332">
    <property type="component" value="Unassembled WGS sequence"/>
</dbReference>
<proteinExistence type="predicted"/>
<dbReference type="InterPro" id="IPR031325">
    <property type="entry name" value="RHS_repeat"/>
</dbReference>
<feature type="compositionally biased region" description="Low complexity" evidence="2">
    <location>
        <begin position="1599"/>
        <end position="1611"/>
    </location>
</feature>
<dbReference type="Gene3D" id="2.180.10.10">
    <property type="entry name" value="RHS repeat-associated core"/>
    <property type="match status" value="2"/>
</dbReference>
<dbReference type="PANTHER" id="PTHR32305">
    <property type="match status" value="1"/>
</dbReference>
<organism evidence="5 6">
    <name type="scientific">Kibdelosporangium banguiense</name>
    <dbReference type="NCBI Taxonomy" id="1365924"/>
    <lineage>
        <taxon>Bacteria</taxon>
        <taxon>Bacillati</taxon>
        <taxon>Actinomycetota</taxon>
        <taxon>Actinomycetes</taxon>
        <taxon>Pseudonocardiales</taxon>
        <taxon>Pseudonocardiaceae</taxon>
        <taxon>Kibdelosporangium</taxon>
    </lineage>
</organism>
<evidence type="ECO:0000313" key="5">
    <source>
        <dbReference type="EMBL" id="MBP2328895.1"/>
    </source>
</evidence>
<feature type="signal peptide" evidence="3">
    <location>
        <begin position="1"/>
        <end position="26"/>
    </location>
</feature>
<feature type="domain" description="Hint" evidence="4">
    <location>
        <begin position="2013"/>
        <end position="2114"/>
    </location>
</feature>
<dbReference type="NCBIfam" id="TIGR03696">
    <property type="entry name" value="Rhs_assc_core"/>
    <property type="match status" value="1"/>
</dbReference>
<dbReference type="InterPro" id="IPR050708">
    <property type="entry name" value="T6SS_VgrG/RHS"/>
</dbReference>
<dbReference type="CDD" id="cd00081">
    <property type="entry name" value="Hint"/>
    <property type="match status" value="1"/>
</dbReference>
<evidence type="ECO:0000256" key="3">
    <source>
        <dbReference type="SAM" id="SignalP"/>
    </source>
</evidence>
<dbReference type="InterPro" id="IPR036844">
    <property type="entry name" value="Hint_dom_sf"/>
</dbReference>
<comment type="caution">
    <text evidence="5">The sequence shown here is derived from an EMBL/GenBank/DDBJ whole genome shotgun (WGS) entry which is preliminary data.</text>
</comment>
<evidence type="ECO:0000313" key="6">
    <source>
        <dbReference type="Proteomes" id="UP001519332"/>
    </source>
</evidence>
<dbReference type="SUPFAM" id="SSF51294">
    <property type="entry name" value="Hedgehog/intein (Hint) domain"/>
    <property type="match status" value="1"/>
</dbReference>
<evidence type="ECO:0000256" key="1">
    <source>
        <dbReference type="ARBA" id="ARBA00022737"/>
    </source>
</evidence>
<feature type="compositionally biased region" description="Polar residues" evidence="2">
    <location>
        <begin position="182"/>
        <end position="191"/>
    </location>
</feature>
<feature type="region of interest" description="Disordered" evidence="2">
    <location>
        <begin position="304"/>
        <end position="327"/>
    </location>
</feature>
<reference evidence="5 6" key="1">
    <citation type="submission" date="2021-03" db="EMBL/GenBank/DDBJ databases">
        <title>Sequencing the genomes of 1000 actinobacteria strains.</title>
        <authorList>
            <person name="Klenk H.-P."/>
        </authorList>
    </citation>
    <scope>NUCLEOTIDE SEQUENCE [LARGE SCALE GENOMIC DNA]</scope>
    <source>
        <strain evidence="5 6">DSM 46670</strain>
    </source>
</reference>
<keyword evidence="3" id="KW-0732">Signal</keyword>
<feature type="compositionally biased region" description="Polar residues" evidence="2">
    <location>
        <begin position="1580"/>
        <end position="1594"/>
    </location>
</feature>
<feature type="chain" id="PRO_5045678111" evidence="3">
    <location>
        <begin position="27"/>
        <end position="2250"/>
    </location>
</feature>
<feature type="region of interest" description="Disordered" evidence="2">
    <location>
        <begin position="2174"/>
        <end position="2209"/>
    </location>
</feature>
<dbReference type="InterPro" id="IPR022385">
    <property type="entry name" value="Rhs_assc_core"/>
</dbReference>
<keyword evidence="6" id="KW-1185">Reference proteome</keyword>
<dbReference type="Pfam" id="PF07591">
    <property type="entry name" value="PT-HINT"/>
    <property type="match status" value="1"/>
</dbReference>
<sequence length="2250" mass="245889">MPGMLVLTLVGAMLAALPGLVRPADAAPADRWSARQERSVPGQDAVVQPAGPDQAKEKELRAPPAVTWPRPGVAELSLAGEMTARAEIAGFPVRVGLPEQVASRAEARQAAPAKVRVEMLDRRLDGPVFRLNRVDAGAAGKVSVEVDYSQFRGAFGGDWATRLRLVALPECALQTPDRDDCQGTSLSTRNDGSGKLVADATAPPKDGLYAVQAAAAGGAGDFGASQLSPSSSWTAGGASGDFNWSYPMSAPPALNGPVPQLSLSYSSGAVDGRTSATNNQPSWAGEGFDFNPGGFIERRYTSCGMDKKDQPENGGAPNNKDHKKTGDQCWATDNAYFSLNGKGGELVRDNNDKQRVWHPRQDDGSRVEQLFGANNGDNDGEYWRITTRNGTQFYFGLNRIPGWRDDKDDTSSAWTVPVSGNHPKDPCYQSSIDKSFCAQGWRWNLDYVVDPHGNTMSYFYQKETNHYARDITATKVSAYDRGGYLTRIEYGQRDKEVFSTLPVAKVIIKTADRCLPGTPAADCVSSKPTNWPDTPWDQYCASTTNCKDKYSPTYWTQKRLEKITTQVRSGTSFVDVAAWTFRHSFADPQDGTTARLWLNGVQHAGLAGGTAALPEVIFAGRQLNNVVDGTTGIPILNWFRIQSIRTESGGELTVGYSDKECTAPSGVPAPDTNDKRCYQQKWTPATPDQTGAERKDWFNKYVVTEVTEKDLTSGSQPTRTEVEYASAPAWHHDEEDGLVPAERKTWAQWRGYERVKVRKGLAGGLRSMTETAYFRGMDGDKLESGGRKAVSIRDSKGGQWPDTEQFAGTERESLTYVDANAGGTPTKYAITEPWLSEPTATRTRSWGTSEARRVFEAKVRQGEQLPDGKWRETGQDNVYNAEGVLEQTSDFGDLADPNDDSCITHTYVRNDAAWLIELPARSQKVSVACGKQPNYPADVVTDERVYYDNNETYGAPPVRGDITRKEEIVGWENGQPLYKTIARATYDNYGRQTETVDVYNQKSTTSYQPAAGAPVTEVVTTNPLGHTTRTKLNPAWGAEEHITDVNQRVTRIAYDPMGRVNKVWYPGRDKDKGESPNTEFSYEMRVDGPNVVVERNLQQDGGYTTDYDLYDGLLRLRQSQDPSPNGGRVITDTVYDSRGLKIRLNGPYYNSAPPGATVFLPDEKLLPAQTVTEYDGQDRPTAEIFKANNAEKWRTTYTYEADRQHIDPPKGETPTTRIMDGTGKLVELRQYKGDGPSGDYDSTRYSYTKRGELESVTDPAGNVWRYGYDLRGRKIRADDPDQGTTEYTYDDNDRLLSEKDSRGITLAYAYDKLGRKTELHEGSLAGPKRAEWKYDTLPDGKAATGMTTTSIRYVDGNAYTTAVTAIDAANRPTKAAITIPAVEGKLARTYEFETSYYQDGKVATDKRPAVGGLSEETMTHKYNPLGMPTELSGKTTYVTGTKYNHFDEVEEVTLNAGSKWLTHRFDYEEGTHRLSRATTDRETGPQRQSDVRYSYDEAGNITRISDTPGADTGVAPDTQCFGYDYLRRLTSAWTPGNGDCAAAPSAAGLGGPASYWHTWTLDNVGNRKQETKTTPDGKKTTSTYGYSAPGQSQPHALRSVTTVGPTGTTSVDSYGYDPTGNTTLRKRAGTDQNLEWDAEGHLAKVTESGKTTSFLYDADGNRLIRRDPTGTTLYVGEDEVQLDQNGVVTATRYYSHSGKVVAVRTANGKLSWLGVDHHGTAQLAVDADSQDTQRRLLTPYGEARGAAPAWWPGEKGFVGGTTDSSTGLTHLGAREYDPTTGRFISVDPEIDHEDPQQLHGYAYANNSPVTFTDPDGRFGFSSIVHIAKTVVQPVVKTVIQPVVQTAYRQVEAVVDGMHKAWTETYHFVKKIEKKVTEHIKKVVHIAKRVYHKVEHSKAARIVKKAVKVTRHVNSQLWKGAKWVGRNSLPGGKIWNVTKLGLGIAGMFGCGVCLAVSGAMSGIDAVIAAANGNYMGAGLELMSIVPGERVAAAAGRVSKLGKGFLSRGQKLTSCNSFVPGTRVLMADGSTKPIEDLQPGDLVLATNPETGVTEVRPVVATIIGEGEKNLVELTVDTGTQTGTVVATDGHPFWAPDLKEWVTAGELHAGSMLQTATGTQVRVVGTRAWTAQQQVRNLTVDGMHTYFVLAGDTALLNHNNSCPHGVDPAKCPLCEKNPNRPSGNDEELNRVNNSDRQKAQVDDKKERTSSLSTVAKGIEHEASGSLESAVVVAPIVVVIAGKKIGGWFARRRG</sequence>
<feature type="region of interest" description="Disordered" evidence="2">
    <location>
        <begin position="176"/>
        <end position="200"/>
    </location>
</feature>
<feature type="region of interest" description="Disordered" evidence="2">
    <location>
        <begin position="1567"/>
        <end position="1624"/>
    </location>
</feature>
<dbReference type="Gene3D" id="2.170.16.10">
    <property type="entry name" value="Hedgehog/Intein (Hint) domain"/>
    <property type="match status" value="1"/>
</dbReference>
<evidence type="ECO:0000256" key="2">
    <source>
        <dbReference type="SAM" id="MobiDB-lite"/>
    </source>
</evidence>
<accession>A0ABS4TY53</accession>
<dbReference type="Pfam" id="PF25023">
    <property type="entry name" value="TEN_YD-shell"/>
    <property type="match status" value="1"/>
</dbReference>
<keyword evidence="1" id="KW-0677">Repeat</keyword>
<dbReference type="InterPro" id="IPR006530">
    <property type="entry name" value="YD"/>
</dbReference>